<dbReference type="Pfam" id="PF00201">
    <property type="entry name" value="UDPGT"/>
    <property type="match status" value="1"/>
</dbReference>
<name>A0A183G6S4_HELPZ</name>
<dbReference type="CDD" id="cd03784">
    <property type="entry name" value="GT1_Gtf-like"/>
    <property type="match status" value="1"/>
</dbReference>
<accession>A0A183G6S4</accession>
<organism evidence="9 10">
    <name type="scientific">Heligmosomoides polygyrus</name>
    <name type="common">Parasitic roundworm</name>
    <dbReference type="NCBI Taxonomy" id="6339"/>
    <lineage>
        <taxon>Eukaryota</taxon>
        <taxon>Metazoa</taxon>
        <taxon>Ecdysozoa</taxon>
        <taxon>Nematoda</taxon>
        <taxon>Chromadorea</taxon>
        <taxon>Rhabditida</taxon>
        <taxon>Rhabditina</taxon>
        <taxon>Rhabditomorpha</taxon>
        <taxon>Strongyloidea</taxon>
        <taxon>Heligmosomidae</taxon>
        <taxon>Heligmosomoides</taxon>
    </lineage>
</organism>
<dbReference type="PANTHER" id="PTHR48043">
    <property type="entry name" value="EG:EG0003.4 PROTEIN-RELATED"/>
    <property type="match status" value="1"/>
</dbReference>
<reference evidence="8 9" key="1">
    <citation type="submission" date="2018-11" db="EMBL/GenBank/DDBJ databases">
        <authorList>
            <consortium name="Pathogen Informatics"/>
        </authorList>
    </citation>
    <scope>NUCLEOTIDE SEQUENCE [LARGE SCALE GENOMIC DNA]</scope>
</reference>
<evidence type="ECO:0000256" key="3">
    <source>
        <dbReference type="ARBA" id="ARBA00022676"/>
    </source>
</evidence>
<sequence>MRQKQQAFSVRIVRKQLFPLQDYFMVPLRMFADRETAIFRELIDPNYPDLVDVACQCPLVMVNSNELYDFPRPTLAKVVDIGGVGMQFKDAQPLSREFQQIVGNSEGLVIFSFGTLTQSHKMPLSWKNAFMEAFSRYPNLSFVMRYEGTDLKDKLPPNVHLFKWLPQADLLANPKTVAFITHGGHNSLQVESITAGVPLITIALFGDQYRNVKLAEKHRFAISLRKGDINVNTIAEALRRLTEDKSYSQNVKRLSQMLRKQPVSPAHLLVSWAEFVAEFKTLDNLVPAGNKLNFFQYYSLDVIVFLSSVVAVIVFVLYMLLKFAFLKVCALFTSSAKQKKV</sequence>
<comment type="similarity">
    <text evidence="1">Belongs to the UDP-glycosyltransferase family.</text>
</comment>
<dbReference type="FunFam" id="3.40.50.2000:FF:000021">
    <property type="entry name" value="UDP-glucuronosyltransferase"/>
    <property type="match status" value="1"/>
</dbReference>
<dbReference type="GO" id="GO:0015020">
    <property type="term" value="F:glucuronosyltransferase activity"/>
    <property type="evidence" value="ECO:0007669"/>
    <property type="project" value="UniProtKB-EC"/>
</dbReference>
<evidence type="ECO:0000256" key="7">
    <source>
        <dbReference type="SAM" id="Phobius"/>
    </source>
</evidence>
<dbReference type="EC" id="2.4.1.17" evidence="2"/>
<evidence type="ECO:0000313" key="9">
    <source>
        <dbReference type="Proteomes" id="UP000050761"/>
    </source>
</evidence>
<evidence type="ECO:0000313" key="10">
    <source>
        <dbReference type="WBParaSite" id="HPBE_0001742001-mRNA-1"/>
    </source>
</evidence>
<evidence type="ECO:0000313" key="8">
    <source>
        <dbReference type="EMBL" id="VDP08820.1"/>
    </source>
</evidence>
<keyword evidence="9" id="KW-1185">Reference proteome</keyword>
<evidence type="ECO:0000256" key="4">
    <source>
        <dbReference type="ARBA" id="ARBA00022679"/>
    </source>
</evidence>
<evidence type="ECO:0000256" key="6">
    <source>
        <dbReference type="ARBA" id="ARBA00047475"/>
    </source>
</evidence>
<protein>
    <recommendedName>
        <fullName evidence="2">glucuronosyltransferase</fullName>
        <ecNumber evidence="2">2.4.1.17</ecNumber>
    </recommendedName>
</protein>
<keyword evidence="7" id="KW-0472">Membrane</keyword>
<reference evidence="10" key="2">
    <citation type="submission" date="2019-09" db="UniProtKB">
        <authorList>
            <consortium name="WormBaseParasite"/>
        </authorList>
    </citation>
    <scope>IDENTIFICATION</scope>
</reference>
<dbReference type="InterPro" id="IPR050271">
    <property type="entry name" value="UDP-glycosyltransferase"/>
</dbReference>
<dbReference type="SUPFAM" id="SSF53756">
    <property type="entry name" value="UDP-Glycosyltransferase/glycogen phosphorylase"/>
    <property type="match status" value="1"/>
</dbReference>
<keyword evidence="4" id="KW-0808">Transferase</keyword>
<gene>
    <name evidence="8" type="ORF">HPBE_LOCUS17419</name>
</gene>
<evidence type="ECO:0000256" key="5">
    <source>
        <dbReference type="ARBA" id="ARBA00022729"/>
    </source>
</evidence>
<dbReference type="InterPro" id="IPR002213">
    <property type="entry name" value="UDP_glucos_trans"/>
</dbReference>
<proteinExistence type="inferred from homology"/>
<dbReference type="Proteomes" id="UP000050761">
    <property type="component" value="Unassembled WGS sequence"/>
</dbReference>
<evidence type="ECO:0000256" key="2">
    <source>
        <dbReference type="ARBA" id="ARBA00012544"/>
    </source>
</evidence>
<keyword evidence="5" id="KW-0732">Signal</keyword>
<keyword evidence="7" id="KW-1133">Transmembrane helix</keyword>
<dbReference type="WBParaSite" id="HPBE_0001742001-mRNA-1">
    <property type="protein sequence ID" value="HPBE_0001742001-mRNA-1"/>
    <property type="gene ID" value="HPBE_0001742001"/>
</dbReference>
<dbReference type="PANTHER" id="PTHR48043:SF145">
    <property type="entry name" value="FI06409P-RELATED"/>
    <property type="match status" value="1"/>
</dbReference>
<dbReference type="EMBL" id="UZAH01030002">
    <property type="protein sequence ID" value="VDP08820.1"/>
    <property type="molecule type" value="Genomic_DNA"/>
</dbReference>
<accession>A0A3P8AWH3</accession>
<feature type="transmembrane region" description="Helical" evidence="7">
    <location>
        <begin position="297"/>
        <end position="321"/>
    </location>
</feature>
<dbReference type="Gene3D" id="3.40.50.2000">
    <property type="entry name" value="Glycogen Phosphorylase B"/>
    <property type="match status" value="1"/>
</dbReference>
<keyword evidence="7" id="KW-0812">Transmembrane</keyword>
<evidence type="ECO:0000256" key="1">
    <source>
        <dbReference type="ARBA" id="ARBA00009995"/>
    </source>
</evidence>
<dbReference type="AlphaFoldDB" id="A0A183G6S4"/>
<dbReference type="OrthoDB" id="416356at2759"/>
<keyword evidence="3" id="KW-0328">Glycosyltransferase</keyword>
<comment type="catalytic activity">
    <reaction evidence="6">
        <text>glucuronate acceptor + UDP-alpha-D-glucuronate = acceptor beta-D-glucuronoside + UDP + H(+)</text>
        <dbReference type="Rhea" id="RHEA:21032"/>
        <dbReference type="ChEBI" id="CHEBI:15378"/>
        <dbReference type="ChEBI" id="CHEBI:58052"/>
        <dbReference type="ChEBI" id="CHEBI:58223"/>
        <dbReference type="ChEBI" id="CHEBI:132367"/>
        <dbReference type="ChEBI" id="CHEBI:132368"/>
        <dbReference type="EC" id="2.4.1.17"/>
    </reaction>
</comment>